<evidence type="ECO:0000313" key="1">
    <source>
        <dbReference type="EMBL" id="PUU84440.1"/>
    </source>
</evidence>
<gene>
    <name evidence="1" type="ORF">B9Z19DRAFT_1140091</name>
</gene>
<sequence length="434" mass="48142">MPKRAQFKYQLKRAQTPRTADAQLSFILENLQTLVDREFYIFAQGAVRHCHRPAHQELKRVEFSKMLYHDQLRARIRTSLVLLSVIMFSPSALAVPLEPEAHKPYGYQHGQPCNLENPSSFPPGGGQERIALPVPFLEPEPHQGPLAQEIRVDLIDEFTPTYQQLEASVCNNYWTETPMNPELSGSGAAYDQSSYHNRGGKGNVFIDPSGQRARTGCVNIHLPGEEVGDLAYPEGPRVKKRSLRNPPEAGYGGVESIKKIIGQGGSAPVAQLDSVDPSLGLTGKPILDGYGDLREFAGHKGSYRGPYRESLPQGYVEESPRPVIKHSWLESREPRARRLGEAKPPAREATEVTVTRTVTVTVTKHVRHPPNRTVCATLTVDVTKTTTVDPGFLTRTVTTTHVIAPPTELPGKLSQLDDRLKELGDELRHFDPGH</sequence>
<reference evidence="1 2" key="1">
    <citation type="submission" date="2017-04" db="EMBL/GenBank/DDBJ databases">
        <title>Draft genome sequence of Tuber borchii Vittad., a whitish edible truffle.</title>
        <authorList>
            <consortium name="DOE Joint Genome Institute"/>
            <person name="Murat C."/>
            <person name="Kuo A."/>
            <person name="Barry K.W."/>
            <person name="Clum A."/>
            <person name="Dockter R.B."/>
            <person name="Fauchery L."/>
            <person name="Iotti M."/>
            <person name="Kohler A."/>
            <person name="Labutti K."/>
            <person name="Lindquist E.A."/>
            <person name="Lipzen A."/>
            <person name="Ohm R.A."/>
            <person name="Wang M."/>
            <person name="Grigoriev I.V."/>
            <person name="Zambonelli A."/>
            <person name="Martin F.M."/>
        </authorList>
    </citation>
    <scope>NUCLEOTIDE SEQUENCE [LARGE SCALE GENOMIC DNA]</scope>
    <source>
        <strain evidence="1 2">Tbo3840</strain>
    </source>
</reference>
<name>A0A2T7A9N5_TUBBO</name>
<dbReference type="AlphaFoldDB" id="A0A2T7A9N5"/>
<dbReference type="Proteomes" id="UP000244722">
    <property type="component" value="Unassembled WGS sequence"/>
</dbReference>
<dbReference type="EMBL" id="NESQ01000001">
    <property type="protein sequence ID" value="PUU84440.1"/>
    <property type="molecule type" value="Genomic_DNA"/>
</dbReference>
<proteinExistence type="predicted"/>
<comment type="caution">
    <text evidence="1">The sequence shown here is derived from an EMBL/GenBank/DDBJ whole genome shotgun (WGS) entry which is preliminary data.</text>
</comment>
<keyword evidence="2" id="KW-1185">Reference proteome</keyword>
<protein>
    <submittedName>
        <fullName evidence="1">Uncharacterized protein</fullName>
    </submittedName>
</protein>
<organism evidence="1 2">
    <name type="scientific">Tuber borchii</name>
    <name type="common">White truffle</name>
    <dbReference type="NCBI Taxonomy" id="42251"/>
    <lineage>
        <taxon>Eukaryota</taxon>
        <taxon>Fungi</taxon>
        <taxon>Dikarya</taxon>
        <taxon>Ascomycota</taxon>
        <taxon>Pezizomycotina</taxon>
        <taxon>Pezizomycetes</taxon>
        <taxon>Pezizales</taxon>
        <taxon>Tuberaceae</taxon>
        <taxon>Tuber</taxon>
    </lineage>
</organism>
<evidence type="ECO:0000313" key="2">
    <source>
        <dbReference type="Proteomes" id="UP000244722"/>
    </source>
</evidence>
<accession>A0A2T7A9N5</accession>